<comment type="caution">
    <text evidence="9">The sequence shown here is derived from an EMBL/GenBank/DDBJ whole genome shotgun (WGS) entry which is preliminary data.</text>
</comment>
<gene>
    <name evidence="9" type="ORF">ACFQ2I_01335</name>
</gene>
<evidence type="ECO:0000313" key="10">
    <source>
        <dbReference type="Proteomes" id="UP001596989"/>
    </source>
</evidence>
<feature type="transmembrane region" description="Helical" evidence="7">
    <location>
        <begin position="262"/>
        <end position="283"/>
    </location>
</feature>
<sequence>MSTNTTQQALRHSMSYRRSRLSRSAGRFGMYLFLIILSAVTLIPTVYALFASFKPLDQLMSDGARLLPSTWQLSNYSEVWELGNFSRYFMNTVIIATVVVMFDIICSSMVGYVLARKRLRGLKAMETVFGATIFLGVGTITLYPKFMIALQLNLLNIWGIILVELAGIMVIHFFLTKAFCQSLSHEVYEASSIDGCSFFGTYAKIAFPMMRPILSTTAILAFQAAWNNFQVPYVFTMNNPDLRTLVVGVYALKSSGEGATSWHLMMAGTMLSLIPITLLFLFLQKYFMQGMSDGAVKG</sequence>
<keyword evidence="6 7" id="KW-0472">Membrane</keyword>
<evidence type="ECO:0000259" key="8">
    <source>
        <dbReference type="PROSITE" id="PS50928"/>
    </source>
</evidence>
<dbReference type="InterPro" id="IPR035906">
    <property type="entry name" value="MetI-like_sf"/>
</dbReference>
<accession>A0ABW3HKS5</accession>
<keyword evidence="4 7" id="KW-0812">Transmembrane</keyword>
<dbReference type="InterPro" id="IPR000515">
    <property type="entry name" value="MetI-like"/>
</dbReference>
<reference evidence="10" key="1">
    <citation type="journal article" date="2019" name="Int. J. Syst. Evol. Microbiol.">
        <title>The Global Catalogue of Microorganisms (GCM) 10K type strain sequencing project: providing services to taxonomists for standard genome sequencing and annotation.</title>
        <authorList>
            <consortium name="The Broad Institute Genomics Platform"/>
            <consortium name="The Broad Institute Genome Sequencing Center for Infectious Disease"/>
            <person name="Wu L."/>
            <person name="Ma J."/>
        </authorList>
    </citation>
    <scope>NUCLEOTIDE SEQUENCE [LARGE SCALE GENOMIC DNA]</scope>
    <source>
        <strain evidence="10">CCUG 59129</strain>
    </source>
</reference>
<organism evidence="9 10">
    <name type="scientific">Paenibacillus chungangensis</name>
    <dbReference type="NCBI Taxonomy" id="696535"/>
    <lineage>
        <taxon>Bacteria</taxon>
        <taxon>Bacillati</taxon>
        <taxon>Bacillota</taxon>
        <taxon>Bacilli</taxon>
        <taxon>Bacillales</taxon>
        <taxon>Paenibacillaceae</taxon>
        <taxon>Paenibacillus</taxon>
    </lineage>
</organism>
<dbReference type="Gene3D" id="1.10.3720.10">
    <property type="entry name" value="MetI-like"/>
    <property type="match status" value="1"/>
</dbReference>
<dbReference type="SUPFAM" id="SSF161098">
    <property type="entry name" value="MetI-like"/>
    <property type="match status" value="1"/>
</dbReference>
<evidence type="ECO:0000256" key="4">
    <source>
        <dbReference type="ARBA" id="ARBA00022692"/>
    </source>
</evidence>
<evidence type="ECO:0000256" key="2">
    <source>
        <dbReference type="ARBA" id="ARBA00022448"/>
    </source>
</evidence>
<evidence type="ECO:0000256" key="3">
    <source>
        <dbReference type="ARBA" id="ARBA00022475"/>
    </source>
</evidence>
<dbReference type="PROSITE" id="PS50928">
    <property type="entry name" value="ABC_TM1"/>
    <property type="match status" value="1"/>
</dbReference>
<evidence type="ECO:0000256" key="6">
    <source>
        <dbReference type="ARBA" id="ARBA00023136"/>
    </source>
</evidence>
<dbReference type="PANTHER" id="PTHR43744">
    <property type="entry name" value="ABC TRANSPORTER PERMEASE PROTEIN MG189-RELATED-RELATED"/>
    <property type="match status" value="1"/>
</dbReference>
<dbReference type="CDD" id="cd06261">
    <property type="entry name" value="TM_PBP2"/>
    <property type="match status" value="1"/>
</dbReference>
<evidence type="ECO:0000256" key="7">
    <source>
        <dbReference type="RuleBase" id="RU363032"/>
    </source>
</evidence>
<dbReference type="RefSeq" id="WP_377561650.1">
    <property type="nucleotide sequence ID" value="NZ_JBHTJZ010000004.1"/>
</dbReference>
<dbReference type="Proteomes" id="UP001596989">
    <property type="component" value="Unassembled WGS sequence"/>
</dbReference>
<evidence type="ECO:0000256" key="1">
    <source>
        <dbReference type="ARBA" id="ARBA00004651"/>
    </source>
</evidence>
<feature type="transmembrane region" description="Helical" evidence="7">
    <location>
        <begin position="127"/>
        <end position="143"/>
    </location>
</feature>
<protein>
    <submittedName>
        <fullName evidence="9">Carbohydrate ABC transporter permease</fullName>
    </submittedName>
</protein>
<dbReference type="EMBL" id="JBHTJZ010000004">
    <property type="protein sequence ID" value="MFD0958024.1"/>
    <property type="molecule type" value="Genomic_DNA"/>
</dbReference>
<evidence type="ECO:0000313" key="9">
    <source>
        <dbReference type="EMBL" id="MFD0958024.1"/>
    </source>
</evidence>
<proteinExistence type="inferred from homology"/>
<keyword evidence="3" id="KW-1003">Cell membrane</keyword>
<keyword evidence="10" id="KW-1185">Reference proteome</keyword>
<feature type="transmembrane region" description="Helical" evidence="7">
    <location>
        <begin position="213"/>
        <end position="235"/>
    </location>
</feature>
<evidence type="ECO:0000256" key="5">
    <source>
        <dbReference type="ARBA" id="ARBA00022989"/>
    </source>
</evidence>
<dbReference type="Pfam" id="PF00528">
    <property type="entry name" value="BPD_transp_1"/>
    <property type="match status" value="1"/>
</dbReference>
<feature type="transmembrane region" description="Helical" evidence="7">
    <location>
        <begin position="155"/>
        <end position="175"/>
    </location>
</feature>
<feature type="transmembrane region" description="Helical" evidence="7">
    <location>
        <begin position="28"/>
        <end position="50"/>
    </location>
</feature>
<keyword evidence="5 7" id="KW-1133">Transmembrane helix</keyword>
<keyword evidence="2 7" id="KW-0813">Transport</keyword>
<comment type="subcellular location">
    <subcellularLocation>
        <location evidence="1 7">Cell membrane</location>
        <topology evidence="1 7">Multi-pass membrane protein</topology>
    </subcellularLocation>
</comment>
<dbReference type="PANTHER" id="PTHR43744:SF12">
    <property type="entry name" value="ABC TRANSPORTER PERMEASE PROTEIN MG189-RELATED"/>
    <property type="match status" value="1"/>
</dbReference>
<feature type="domain" description="ABC transmembrane type-1" evidence="8">
    <location>
        <begin position="89"/>
        <end position="283"/>
    </location>
</feature>
<feature type="transmembrane region" description="Helical" evidence="7">
    <location>
        <begin position="88"/>
        <end position="115"/>
    </location>
</feature>
<name>A0ABW3HKS5_9BACL</name>
<comment type="similarity">
    <text evidence="7">Belongs to the binding-protein-dependent transport system permease family.</text>
</comment>